<reference evidence="3 4" key="1">
    <citation type="submission" date="2017-02" db="EMBL/GenBank/DDBJ databases">
        <authorList>
            <person name="Peterson S.W."/>
        </authorList>
    </citation>
    <scope>NUCLEOTIDE SEQUENCE [LARGE SCALE GENOMIC DNA]</scope>
    <source>
        <strain evidence="3 4">ATCC 43324</strain>
    </source>
</reference>
<name>A0A1T4QDG5_9BACT</name>
<accession>A0A1T4QDG5</accession>
<sequence>MNRLFQTIFAVGCLFALASCNSDDVTNDIDQHKVEVLSAKTSFEAAGGTNNVTVVGNVVKAYAAAAWATVKAEGAKVSITAAPNHDIDSRHTTVIIKTSDQDSAIVAIDQMGAVFALNAPKSVVFNDDVNSVSYPAQGSFPFKTVTSADWITATCADGKFTITTKANTTGHLRTGWAYVNMLTRKDSVAVKQVDVKKDLVGNYYLAMVITNPSTHKQERQYFGATLTYDADKLVLKMPALNLSIPVNYSKDDISLTLPAGNKVGTFTMTDDDGNPITFTIVMGVADKNVTATWKSPAAISGLFDYNPTLQTEVPDYKGTMLSFGKNARFILYAFTSENFDKEKPVGALLNGSDPILYKRP</sequence>
<organism evidence="3 4">
    <name type="scientific">Segatella oulorum</name>
    <dbReference type="NCBI Taxonomy" id="28136"/>
    <lineage>
        <taxon>Bacteria</taxon>
        <taxon>Pseudomonadati</taxon>
        <taxon>Bacteroidota</taxon>
        <taxon>Bacteroidia</taxon>
        <taxon>Bacteroidales</taxon>
        <taxon>Prevotellaceae</taxon>
        <taxon>Segatella</taxon>
    </lineage>
</organism>
<protein>
    <submittedName>
        <fullName evidence="3">Putative binding domain-containing protein, N-terminal</fullName>
    </submittedName>
</protein>
<evidence type="ECO:0000313" key="3">
    <source>
        <dbReference type="EMBL" id="SKA01850.1"/>
    </source>
</evidence>
<dbReference type="Proteomes" id="UP000190065">
    <property type="component" value="Unassembled WGS sequence"/>
</dbReference>
<feature type="chain" id="PRO_5012368780" evidence="1">
    <location>
        <begin position="19"/>
        <end position="360"/>
    </location>
</feature>
<dbReference type="STRING" id="28136.SAMN02745202_01796"/>
<feature type="domain" description="BACON" evidence="2">
    <location>
        <begin position="63"/>
        <end position="110"/>
    </location>
</feature>
<dbReference type="InterPro" id="IPR013783">
    <property type="entry name" value="Ig-like_fold"/>
</dbReference>
<gene>
    <name evidence="3" type="ORF">SAMN02745202_01796</name>
</gene>
<evidence type="ECO:0000313" key="4">
    <source>
        <dbReference type="Proteomes" id="UP000190065"/>
    </source>
</evidence>
<dbReference type="EMBL" id="FUXK01000021">
    <property type="protein sequence ID" value="SKA01850.1"/>
    <property type="molecule type" value="Genomic_DNA"/>
</dbReference>
<evidence type="ECO:0000256" key="1">
    <source>
        <dbReference type="SAM" id="SignalP"/>
    </source>
</evidence>
<dbReference type="Gene3D" id="2.60.40.10">
    <property type="entry name" value="Immunoglobulins"/>
    <property type="match status" value="1"/>
</dbReference>
<dbReference type="PROSITE" id="PS51257">
    <property type="entry name" value="PROKAR_LIPOPROTEIN"/>
    <property type="match status" value="1"/>
</dbReference>
<dbReference type="RefSeq" id="WP_078805737.1">
    <property type="nucleotide sequence ID" value="NZ_FUXK01000021.1"/>
</dbReference>
<feature type="signal peptide" evidence="1">
    <location>
        <begin position="1"/>
        <end position="18"/>
    </location>
</feature>
<dbReference type="Pfam" id="PF13004">
    <property type="entry name" value="BACON"/>
    <property type="match status" value="1"/>
</dbReference>
<keyword evidence="1" id="KW-0732">Signal</keyword>
<evidence type="ECO:0000259" key="2">
    <source>
        <dbReference type="Pfam" id="PF13004"/>
    </source>
</evidence>
<proteinExistence type="predicted"/>
<dbReference type="AlphaFoldDB" id="A0A1T4QDG5"/>
<dbReference type="InterPro" id="IPR024361">
    <property type="entry name" value="BACON"/>
</dbReference>